<accession>A0A4D4M1K4</accession>
<organism evidence="2 3">
    <name type="scientific">Streptomyces avermitilis</name>
    <dbReference type="NCBI Taxonomy" id="33903"/>
    <lineage>
        <taxon>Bacteria</taxon>
        <taxon>Bacillati</taxon>
        <taxon>Actinomycetota</taxon>
        <taxon>Actinomycetes</taxon>
        <taxon>Kitasatosporales</taxon>
        <taxon>Streptomycetaceae</taxon>
        <taxon>Streptomyces</taxon>
    </lineage>
</organism>
<dbReference type="Gene3D" id="2.60.20.10">
    <property type="entry name" value="Crystallins"/>
    <property type="match status" value="1"/>
</dbReference>
<evidence type="ECO:0000313" key="3">
    <source>
        <dbReference type="Proteomes" id="UP000302139"/>
    </source>
</evidence>
<feature type="chain" id="PRO_5020879531" description="Secreted protein" evidence="1">
    <location>
        <begin position="32"/>
        <end position="124"/>
    </location>
</feature>
<evidence type="ECO:0000256" key="1">
    <source>
        <dbReference type="SAM" id="SignalP"/>
    </source>
</evidence>
<dbReference type="EMBL" id="BJHX01000001">
    <property type="protein sequence ID" value="GDY65319.1"/>
    <property type="molecule type" value="Genomic_DNA"/>
</dbReference>
<dbReference type="RefSeq" id="WP_010986597.1">
    <property type="nucleotide sequence ID" value="NZ_BAABTN010000013.1"/>
</dbReference>
<proteinExistence type="predicted"/>
<keyword evidence="1" id="KW-0732">Signal</keyword>
<gene>
    <name evidence="2" type="ORF">SAV14893_047120</name>
</gene>
<dbReference type="GeneID" id="41542280"/>
<dbReference type="AlphaFoldDB" id="A0A4D4M1K4"/>
<sequence length="124" mass="12825">MHRILVRSGIALGGAALAAVGALATAGPANAAWSDCPAGSLCAYLGTNGSGDPGTVSGDNNNLLQYNKFNNAESLYNHGNSCNVRIFSGLNKTGSSYVLDRGYTNPTLAGTVYWHNVASNDWCV</sequence>
<dbReference type="Proteomes" id="UP000302139">
    <property type="component" value="Unassembled WGS sequence"/>
</dbReference>
<dbReference type="Pfam" id="PF03995">
    <property type="entry name" value="Inhibitor_I36"/>
    <property type="match status" value="1"/>
</dbReference>
<feature type="signal peptide" evidence="1">
    <location>
        <begin position="1"/>
        <end position="31"/>
    </location>
</feature>
<protein>
    <recommendedName>
        <fullName evidence="4">Secreted protein</fullName>
    </recommendedName>
</protein>
<evidence type="ECO:0000313" key="2">
    <source>
        <dbReference type="EMBL" id="GDY65319.1"/>
    </source>
</evidence>
<reference evidence="2 3" key="1">
    <citation type="submission" date="2019-04" db="EMBL/GenBank/DDBJ databases">
        <title>Draft genome sequences of Streptomyces avermitilis NBRC 14893.</title>
        <authorList>
            <person name="Komaki H."/>
            <person name="Tamura T."/>
            <person name="Hosoyama A."/>
        </authorList>
    </citation>
    <scope>NUCLEOTIDE SEQUENCE [LARGE SCALE GENOMIC DNA]</scope>
    <source>
        <strain evidence="2 3">NBRC 14893</strain>
    </source>
</reference>
<dbReference type="OMA" id="GHAYSPL"/>
<name>A0A4D4M1K4_STRAX</name>
<evidence type="ECO:0008006" key="4">
    <source>
        <dbReference type="Google" id="ProtNLM"/>
    </source>
</evidence>
<comment type="caution">
    <text evidence="2">The sequence shown here is derived from an EMBL/GenBank/DDBJ whole genome shotgun (WGS) entry which is preliminary data.</text>
</comment>